<dbReference type="Proteomes" id="UP000799441">
    <property type="component" value="Unassembled WGS sequence"/>
</dbReference>
<evidence type="ECO:0000313" key="3">
    <source>
        <dbReference type="EMBL" id="KAF2719148.1"/>
    </source>
</evidence>
<accession>A0A9P4Q222</accession>
<feature type="region of interest" description="Disordered" evidence="2">
    <location>
        <begin position="115"/>
        <end position="168"/>
    </location>
</feature>
<proteinExistence type="predicted"/>
<organism evidence="3 4">
    <name type="scientific">Polychaeton citri CBS 116435</name>
    <dbReference type="NCBI Taxonomy" id="1314669"/>
    <lineage>
        <taxon>Eukaryota</taxon>
        <taxon>Fungi</taxon>
        <taxon>Dikarya</taxon>
        <taxon>Ascomycota</taxon>
        <taxon>Pezizomycotina</taxon>
        <taxon>Dothideomycetes</taxon>
        <taxon>Dothideomycetidae</taxon>
        <taxon>Capnodiales</taxon>
        <taxon>Capnodiaceae</taxon>
        <taxon>Polychaeton</taxon>
    </lineage>
</organism>
<dbReference type="EMBL" id="MU003815">
    <property type="protein sequence ID" value="KAF2719148.1"/>
    <property type="molecule type" value="Genomic_DNA"/>
</dbReference>
<dbReference type="InterPro" id="IPR011893">
    <property type="entry name" value="Selenoprotein_Rdx-typ"/>
</dbReference>
<dbReference type="Gene3D" id="3.40.30.10">
    <property type="entry name" value="Glutaredoxin"/>
    <property type="match status" value="1"/>
</dbReference>
<sequence>MSDPSTASAPVKLPRVAITFCTQCRWMLRAAYFAQELMSTFGNSIGEVALIPATGGVFQVHLTYRPPQGQSTDGVSQDDETTLVQPEKILIWDRKSEGGFPETKVLKQKVRNLIEPERDLGHSDRQSAKKSGGSSAADVKVDSKVQEDPSVKMSTSKDTDGQACEDCK</sequence>
<dbReference type="SUPFAM" id="SSF52833">
    <property type="entry name" value="Thioredoxin-like"/>
    <property type="match status" value="1"/>
</dbReference>
<gene>
    <name evidence="3" type="ORF">K431DRAFT_287030</name>
</gene>
<dbReference type="AlphaFoldDB" id="A0A9P4Q222"/>
<evidence type="ECO:0000313" key="4">
    <source>
        <dbReference type="Proteomes" id="UP000799441"/>
    </source>
</evidence>
<evidence type="ECO:0000256" key="1">
    <source>
        <dbReference type="ARBA" id="ARBA00023284"/>
    </source>
</evidence>
<protein>
    <submittedName>
        <fullName evidence="3">Seleno protein domain-containing protein</fullName>
    </submittedName>
</protein>
<dbReference type="InterPro" id="IPR036249">
    <property type="entry name" value="Thioredoxin-like_sf"/>
</dbReference>
<keyword evidence="1" id="KW-0676">Redox-active center</keyword>
<comment type="caution">
    <text evidence="3">The sequence shown here is derived from an EMBL/GenBank/DDBJ whole genome shotgun (WGS) entry which is preliminary data.</text>
</comment>
<feature type="compositionally biased region" description="Basic and acidic residues" evidence="2">
    <location>
        <begin position="139"/>
        <end position="168"/>
    </location>
</feature>
<dbReference type="PANTHER" id="PTHR36417:SF2">
    <property type="entry name" value="SELENOPROTEIN DOMAIN PROTEIN (AFU_ORTHOLOGUE AFUA_1G05220)"/>
    <property type="match status" value="1"/>
</dbReference>
<feature type="compositionally biased region" description="Basic and acidic residues" evidence="2">
    <location>
        <begin position="115"/>
        <end position="127"/>
    </location>
</feature>
<name>A0A9P4Q222_9PEZI</name>
<keyword evidence="4" id="KW-1185">Reference proteome</keyword>
<dbReference type="OrthoDB" id="60822at2759"/>
<evidence type="ECO:0000256" key="2">
    <source>
        <dbReference type="SAM" id="MobiDB-lite"/>
    </source>
</evidence>
<reference evidence="3" key="1">
    <citation type="journal article" date="2020" name="Stud. Mycol.">
        <title>101 Dothideomycetes genomes: a test case for predicting lifestyles and emergence of pathogens.</title>
        <authorList>
            <person name="Haridas S."/>
            <person name="Albert R."/>
            <person name="Binder M."/>
            <person name="Bloem J."/>
            <person name="Labutti K."/>
            <person name="Salamov A."/>
            <person name="Andreopoulos B."/>
            <person name="Baker S."/>
            <person name="Barry K."/>
            <person name="Bills G."/>
            <person name="Bluhm B."/>
            <person name="Cannon C."/>
            <person name="Castanera R."/>
            <person name="Culley D."/>
            <person name="Daum C."/>
            <person name="Ezra D."/>
            <person name="Gonzalez J."/>
            <person name="Henrissat B."/>
            <person name="Kuo A."/>
            <person name="Liang C."/>
            <person name="Lipzen A."/>
            <person name="Lutzoni F."/>
            <person name="Magnuson J."/>
            <person name="Mondo S."/>
            <person name="Nolan M."/>
            <person name="Ohm R."/>
            <person name="Pangilinan J."/>
            <person name="Park H.-J."/>
            <person name="Ramirez L."/>
            <person name="Alfaro M."/>
            <person name="Sun H."/>
            <person name="Tritt A."/>
            <person name="Yoshinaga Y."/>
            <person name="Zwiers L.-H."/>
            <person name="Turgeon B."/>
            <person name="Goodwin S."/>
            <person name="Spatafora J."/>
            <person name="Crous P."/>
            <person name="Grigoriev I."/>
        </authorList>
    </citation>
    <scope>NUCLEOTIDE SEQUENCE</scope>
    <source>
        <strain evidence="3">CBS 116435</strain>
    </source>
</reference>
<dbReference type="PANTHER" id="PTHR36417">
    <property type="entry name" value="SELENOPROTEIN DOMAIN PROTEIN (AFU_ORTHOLOGUE AFUA_1G05220)"/>
    <property type="match status" value="1"/>
</dbReference>
<dbReference type="Pfam" id="PF10262">
    <property type="entry name" value="Rdx"/>
    <property type="match status" value="1"/>
</dbReference>